<gene>
    <name evidence="2" type="ORF">GNF68_13510</name>
    <name evidence="3" type="ORF">GNF83_10985</name>
</gene>
<proteinExistence type="predicted"/>
<sequence>MAQYKFMRKNLSKYTSYLLTSIYGLTLESSKGVKDYSSKGLTKKNIDGEVIDIKEKLKRGLGFNNKDITNPKFILEENIEFREILSTEILKGNGLEIVVDREFPNIVQYKIGEKILKGARKSRDEFLINGSRFKPKVTSEKIYDHIEGEYYLYRLNFRKINVEMAISFKIIDNTVKLQFEEINENGEFKIYKIQMPNHNLISIDEEEEKLNPTEERINGILSSQYYFYDLGEKEVDKNPVHDSMAFLNNGALLASLENNVLNYEKQVYYQTTLNEGVKELGLWNGEWTYREDVINEEGTTFNRITELPWSKIIISEGENKDLAHCKEREKLNIKSIT</sequence>
<name>A0AAW9KI73_CLOPF</name>
<dbReference type="EMBL" id="WNUR01000027">
    <property type="protein sequence ID" value="MDZ7541768.1"/>
    <property type="molecule type" value="Genomic_DNA"/>
</dbReference>
<dbReference type="Pfam" id="PF18080">
    <property type="entry name" value="Gal_mutarotas_3"/>
    <property type="match status" value="1"/>
</dbReference>
<dbReference type="Proteomes" id="UP001288944">
    <property type="component" value="Unassembled WGS sequence"/>
</dbReference>
<evidence type="ECO:0000259" key="1">
    <source>
        <dbReference type="Pfam" id="PF18080"/>
    </source>
</evidence>
<reference evidence="3" key="1">
    <citation type="submission" date="2019-11" db="EMBL/GenBank/DDBJ databases">
        <title>Characterization of Clostridium perfringens isolates from swine manure treated agricultural soils.</title>
        <authorList>
            <person name="Wushke S.T."/>
        </authorList>
    </citation>
    <scope>NUCLEOTIDE SEQUENCE</scope>
    <source>
        <strain evidence="3">X62</strain>
        <strain evidence="2">X94</strain>
    </source>
</reference>
<protein>
    <recommendedName>
        <fullName evidence="1">Galactose mutarotase-like fold domain-containing protein</fullName>
    </recommendedName>
</protein>
<dbReference type="RefSeq" id="WP_168971360.1">
    <property type="nucleotide sequence ID" value="NZ_JABAGE010000028.1"/>
</dbReference>
<dbReference type="InterPro" id="IPR014718">
    <property type="entry name" value="GH-type_carb-bd"/>
</dbReference>
<comment type="caution">
    <text evidence="3">The sequence shown here is derived from an EMBL/GenBank/DDBJ whole genome shotgun (WGS) entry which is preliminary data.</text>
</comment>
<dbReference type="InterPro" id="IPR040633">
    <property type="entry name" value="Gal_mutarotas_3"/>
</dbReference>
<evidence type="ECO:0000313" key="2">
    <source>
        <dbReference type="EMBL" id="MDZ4910056.1"/>
    </source>
</evidence>
<accession>A0AAW9KI73</accession>
<dbReference type="GO" id="GO:0030246">
    <property type="term" value="F:carbohydrate binding"/>
    <property type="evidence" value="ECO:0007669"/>
    <property type="project" value="InterPro"/>
</dbReference>
<evidence type="ECO:0000313" key="4">
    <source>
        <dbReference type="Proteomes" id="UP001288944"/>
    </source>
</evidence>
<organism evidence="3 4">
    <name type="scientific">Clostridium perfringens</name>
    <dbReference type="NCBI Taxonomy" id="1502"/>
    <lineage>
        <taxon>Bacteria</taxon>
        <taxon>Bacillati</taxon>
        <taxon>Bacillota</taxon>
        <taxon>Clostridia</taxon>
        <taxon>Eubacteriales</taxon>
        <taxon>Clostridiaceae</taxon>
        <taxon>Clostridium</taxon>
    </lineage>
</organism>
<evidence type="ECO:0000313" key="3">
    <source>
        <dbReference type="EMBL" id="MDZ7541768.1"/>
    </source>
</evidence>
<dbReference type="EMBL" id="WNUI01000057">
    <property type="protein sequence ID" value="MDZ4910056.1"/>
    <property type="molecule type" value="Genomic_DNA"/>
</dbReference>
<dbReference type="AlphaFoldDB" id="A0AAW9KI73"/>
<dbReference type="Proteomes" id="UP001288778">
    <property type="component" value="Unassembled WGS sequence"/>
</dbReference>
<dbReference type="Gene3D" id="2.70.98.10">
    <property type="match status" value="1"/>
</dbReference>
<feature type="domain" description="Galactose mutarotase-like fold" evidence="1">
    <location>
        <begin position="94"/>
        <end position="321"/>
    </location>
</feature>